<evidence type="ECO:0000256" key="7">
    <source>
        <dbReference type="ARBA" id="ARBA00023136"/>
    </source>
</evidence>
<feature type="region of interest" description="Disordered" evidence="8">
    <location>
        <begin position="599"/>
        <end position="620"/>
    </location>
</feature>
<dbReference type="EMBL" id="SJPP01000004">
    <property type="protein sequence ID" value="TWU05263.1"/>
    <property type="molecule type" value="Genomic_DNA"/>
</dbReference>
<comment type="caution">
    <text evidence="11">The sequence shown here is derived from an EMBL/GenBank/DDBJ whole genome shotgun (WGS) entry which is preliminary data.</text>
</comment>
<feature type="transmembrane region" description="Helical" evidence="9">
    <location>
        <begin position="199"/>
        <end position="217"/>
    </location>
</feature>
<accession>A0A5C6AZ52</accession>
<evidence type="ECO:0000256" key="8">
    <source>
        <dbReference type="SAM" id="MobiDB-lite"/>
    </source>
</evidence>
<dbReference type="Proteomes" id="UP000320735">
    <property type="component" value="Unassembled WGS sequence"/>
</dbReference>
<evidence type="ECO:0000256" key="9">
    <source>
        <dbReference type="SAM" id="Phobius"/>
    </source>
</evidence>
<feature type="transmembrane region" description="Helical" evidence="9">
    <location>
        <begin position="65"/>
        <end position="87"/>
    </location>
</feature>
<dbReference type="PANTHER" id="PTHR33908:SF3">
    <property type="entry name" value="UNDECAPRENYL PHOSPHATE-ALPHA-4-AMINO-4-DEOXY-L-ARABINOSE ARABINOSYL TRANSFERASE"/>
    <property type="match status" value="1"/>
</dbReference>
<name>A0A5C6AZ52_9PLAN</name>
<dbReference type="InterPro" id="IPR050297">
    <property type="entry name" value="LipidA_mod_glycosyltrf_83"/>
</dbReference>
<dbReference type="PANTHER" id="PTHR33908">
    <property type="entry name" value="MANNOSYLTRANSFERASE YKCB-RELATED"/>
    <property type="match status" value="1"/>
</dbReference>
<dbReference type="InterPro" id="IPR038731">
    <property type="entry name" value="RgtA/B/C-like"/>
</dbReference>
<dbReference type="GO" id="GO:0005886">
    <property type="term" value="C:plasma membrane"/>
    <property type="evidence" value="ECO:0007669"/>
    <property type="project" value="UniProtKB-SubCell"/>
</dbReference>
<dbReference type="EC" id="2.4.2.43" evidence="11"/>
<organism evidence="11 12">
    <name type="scientific">Symmachiella macrocystis</name>
    <dbReference type="NCBI Taxonomy" id="2527985"/>
    <lineage>
        <taxon>Bacteria</taxon>
        <taxon>Pseudomonadati</taxon>
        <taxon>Planctomycetota</taxon>
        <taxon>Planctomycetia</taxon>
        <taxon>Planctomycetales</taxon>
        <taxon>Planctomycetaceae</taxon>
        <taxon>Symmachiella</taxon>
    </lineage>
</organism>
<feature type="transmembrane region" description="Helical" evidence="9">
    <location>
        <begin position="365"/>
        <end position="382"/>
    </location>
</feature>
<evidence type="ECO:0000313" key="12">
    <source>
        <dbReference type="Proteomes" id="UP000320735"/>
    </source>
</evidence>
<reference evidence="11 12" key="1">
    <citation type="submission" date="2019-02" db="EMBL/GenBank/DDBJ databases">
        <title>Deep-cultivation of Planctomycetes and their phenomic and genomic characterization uncovers novel biology.</title>
        <authorList>
            <person name="Wiegand S."/>
            <person name="Jogler M."/>
            <person name="Boedeker C."/>
            <person name="Pinto D."/>
            <person name="Vollmers J."/>
            <person name="Rivas-Marin E."/>
            <person name="Kohn T."/>
            <person name="Peeters S.H."/>
            <person name="Heuer A."/>
            <person name="Rast P."/>
            <person name="Oberbeckmann S."/>
            <person name="Bunk B."/>
            <person name="Jeske O."/>
            <person name="Meyerdierks A."/>
            <person name="Storesund J.E."/>
            <person name="Kallscheuer N."/>
            <person name="Luecker S."/>
            <person name="Lage O.M."/>
            <person name="Pohl T."/>
            <person name="Merkel B.J."/>
            <person name="Hornburger P."/>
            <person name="Mueller R.-W."/>
            <person name="Bruemmer F."/>
            <person name="Labrenz M."/>
            <person name="Spormann A.M."/>
            <person name="Op Den Camp H."/>
            <person name="Overmann J."/>
            <person name="Amann R."/>
            <person name="Jetten M.S.M."/>
            <person name="Mascher T."/>
            <person name="Medema M.H."/>
            <person name="Devos D.P."/>
            <person name="Kaster A.-K."/>
            <person name="Ovreas L."/>
            <person name="Rohde M."/>
            <person name="Galperin M.Y."/>
            <person name="Jogler C."/>
        </authorList>
    </citation>
    <scope>NUCLEOTIDE SEQUENCE [LARGE SCALE GENOMIC DNA]</scope>
    <source>
        <strain evidence="11 12">CA54</strain>
    </source>
</reference>
<comment type="subcellular location">
    <subcellularLocation>
        <location evidence="1">Cell membrane</location>
        <topology evidence="1">Multi-pass membrane protein</topology>
    </subcellularLocation>
</comment>
<dbReference type="Pfam" id="PF13231">
    <property type="entry name" value="PMT_2"/>
    <property type="match status" value="1"/>
</dbReference>
<keyword evidence="4 11" id="KW-0808">Transferase</keyword>
<feature type="transmembrane region" description="Helical" evidence="9">
    <location>
        <begin position="326"/>
        <end position="344"/>
    </location>
</feature>
<keyword evidence="12" id="KW-1185">Reference proteome</keyword>
<evidence type="ECO:0000256" key="3">
    <source>
        <dbReference type="ARBA" id="ARBA00022676"/>
    </source>
</evidence>
<evidence type="ECO:0000256" key="5">
    <source>
        <dbReference type="ARBA" id="ARBA00022692"/>
    </source>
</evidence>
<keyword evidence="3 11" id="KW-0328">Glycosyltransferase</keyword>
<evidence type="ECO:0000313" key="11">
    <source>
        <dbReference type="EMBL" id="TWU05263.1"/>
    </source>
</evidence>
<evidence type="ECO:0000259" key="10">
    <source>
        <dbReference type="Pfam" id="PF13231"/>
    </source>
</evidence>
<feature type="transmembrane region" description="Helical" evidence="9">
    <location>
        <begin position="229"/>
        <end position="256"/>
    </location>
</feature>
<dbReference type="GO" id="GO:0103015">
    <property type="term" value="F:4-amino-4-deoxy-L-arabinose transferase activity"/>
    <property type="evidence" value="ECO:0007669"/>
    <property type="project" value="UniProtKB-EC"/>
</dbReference>
<dbReference type="AlphaFoldDB" id="A0A5C6AZ52"/>
<feature type="transmembrane region" description="Helical" evidence="9">
    <location>
        <begin position="473"/>
        <end position="492"/>
    </location>
</feature>
<keyword evidence="6 9" id="KW-1133">Transmembrane helix</keyword>
<keyword evidence="2" id="KW-1003">Cell membrane</keyword>
<feature type="transmembrane region" description="Helical" evidence="9">
    <location>
        <begin position="176"/>
        <end position="192"/>
    </location>
</feature>
<feature type="transmembrane region" description="Helical" evidence="9">
    <location>
        <begin position="268"/>
        <end position="287"/>
    </location>
</feature>
<evidence type="ECO:0000256" key="2">
    <source>
        <dbReference type="ARBA" id="ARBA00022475"/>
    </source>
</evidence>
<feature type="transmembrane region" description="Helical" evidence="9">
    <location>
        <begin position="421"/>
        <end position="442"/>
    </location>
</feature>
<feature type="transmembrane region" description="Helical" evidence="9">
    <location>
        <begin position="388"/>
        <end position="409"/>
    </location>
</feature>
<feature type="domain" description="Glycosyltransferase RgtA/B/C/D-like" evidence="10">
    <location>
        <begin position="125"/>
        <end position="284"/>
    </location>
</feature>
<dbReference type="GO" id="GO:0010041">
    <property type="term" value="P:response to iron(III) ion"/>
    <property type="evidence" value="ECO:0007669"/>
    <property type="project" value="TreeGrafter"/>
</dbReference>
<protein>
    <submittedName>
        <fullName evidence="11">Undecaprenyl phosphate-alpha-4-amino-4-deoxy-L-arabinose arabinosyl transferase</fullName>
        <ecNumber evidence="11">2.4.2.43</ecNumber>
    </submittedName>
</protein>
<sequence>MFLLCNERNIETFCAKLQTFARETPRCNVIGFELHTRREICFFEGAMIIGSADRPSSSWIRSSNAMILVAIVTIFVVRLATLGTLAVTDNTEARHAEIGWHMYRTGNWVTPTFYLRGQLKPFSGKPPLSFWMTAAAYQVFGVSEWAARLPSWLLGGAIVLMTVLFGRRFWSAQVGLLAGLVLASSGLFFVLSGACILDMALAATVCLAMISFAFFVADDANSLGWGRTFFFALGLGCLAKGPVSVVLVGIALMGWLALTRQWKVLKRLPWGSGTAIAIAVAAPWYALAEQANPGFLRYFLINEHILRYLKHDYGDRYGGGHTQPYGASWVMLVIAFLPWTPLLVRFAIESWRGRRNAAAQPRDLWLMYAIVWGVTPAVFFTLCRQILVTYVVPGFAGLALAVAVVLVRWLQSAEKAALLKLLRVSTVGSTFLLLVAFIGQLIYPVSPVEFLGFLAAASLCFAAAWFGHQQNDGMILSSAVGMGIPLFMTMALSSGSTLINDAYSTKTIVARVAGLTEARGWPIVLPMGDENSANFYVEACHDGQIVRHTDRGASCVLERVEQSPQEILVFKRKHWRSLNPEVRHGLYPVTETGHWVAFSTQNPSSPAPSVAYNDDEQARQ</sequence>
<gene>
    <name evidence="11" type="primary">arnT_4</name>
    <name evidence="11" type="ORF">CA54_59510</name>
</gene>
<evidence type="ECO:0000256" key="4">
    <source>
        <dbReference type="ARBA" id="ARBA00022679"/>
    </source>
</evidence>
<dbReference type="GO" id="GO:0009103">
    <property type="term" value="P:lipopolysaccharide biosynthetic process"/>
    <property type="evidence" value="ECO:0007669"/>
    <property type="project" value="UniProtKB-ARBA"/>
</dbReference>
<evidence type="ECO:0000256" key="6">
    <source>
        <dbReference type="ARBA" id="ARBA00022989"/>
    </source>
</evidence>
<evidence type="ECO:0000256" key="1">
    <source>
        <dbReference type="ARBA" id="ARBA00004651"/>
    </source>
</evidence>
<keyword evidence="7 9" id="KW-0472">Membrane</keyword>
<proteinExistence type="predicted"/>
<feature type="transmembrane region" description="Helical" evidence="9">
    <location>
        <begin position="448"/>
        <end position="466"/>
    </location>
</feature>
<keyword evidence="5 9" id="KW-0812">Transmembrane</keyword>